<feature type="transmembrane region" description="Helical" evidence="6">
    <location>
        <begin position="57"/>
        <end position="80"/>
    </location>
</feature>
<dbReference type="GO" id="GO:0005886">
    <property type="term" value="C:plasma membrane"/>
    <property type="evidence" value="ECO:0007669"/>
    <property type="project" value="UniProtKB-SubCell"/>
</dbReference>
<feature type="domain" description="SSD" evidence="7">
    <location>
        <begin position="1"/>
        <end position="115"/>
    </location>
</feature>
<evidence type="ECO:0000256" key="6">
    <source>
        <dbReference type="SAM" id="Phobius"/>
    </source>
</evidence>
<feature type="transmembrane region" description="Helical" evidence="6">
    <location>
        <begin position="14"/>
        <end position="37"/>
    </location>
</feature>
<dbReference type="Proteomes" id="UP000762676">
    <property type="component" value="Unassembled WGS sequence"/>
</dbReference>
<keyword evidence="4 6" id="KW-1133">Transmembrane helix</keyword>
<dbReference type="Pfam" id="PF03176">
    <property type="entry name" value="MMPL"/>
    <property type="match status" value="2"/>
</dbReference>
<keyword evidence="5 6" id="KW-0472">Membrane</keyword>
<keyword evidence="3 6" id="KW-0812">Transmembrane</keyword>
<feature type="transmembrane region" description="Helical" evidence="6">
    <location>
        <begin position="379"/>
        <end position="401"/>
    </location>
</feature>
<dbReference type="PROSITE" id="PS50156">
    <property type="entry name" value="SSD"/>
    <property type="match status" value="2"/>
</dbReference>
<keyword evidence="9" id="KW-1185">Reference proteome</keyword>
<gene>
    <name evidence="8" type="ORF">ElyMa_002317100</name>
</gene>
<feature type="domain" description="SSD" evidence="7">
    <location>
        <begin position="377"/>
        <end position="505"/>
    </location>
</feature>
<proteinExistence type="predicted"/>
<feature type="transmembrane region" description="Helical" evidence="6">
    <location>
        <begin position="148"/>
        <end position="166"/>
    </location>
</feature>
<evidence type="ECO:0000259" key="7">
    <source>
        <dbReference type="PROSITE" id="PS50156"/>
    </source>
</evidence>
<keyword evidence="2" id="KW-1003">Cell membrane</keyword>
<comment type="subcellular location">
    <subcellularLocation>
        <location evidence="1">Cell membrane</location>
        <topology evidence="1">Multi-pass membrane protein</topology>
    </subcellularLocation>
</comment>
<evidence type="ECO:0000256" key="5">
    <source>
        <dbReference type="ARBA" id="ARBA00023136"/>
    </source>
</evidence>
<evidence type="ECO:0000313" key="8">
    <source>
        <dbReference type="EMBL" id="GFR80557.1"/>
    </source>
</evidence>
<dbReference type="AlphaFoldDB" id="A0AAV4G4E6"/>
<reference evidence="8 9" key="1">
    <citation type="journal article" date="2021" name="Elife">
        <title>Chloroplast acquisition without the gene transfer in kleptoplastic sea slugs, Plakobranchus ocellatus.</title>
        <authorList>
            <person name="Maeda T."/>
            <person name="Takahashi S."/>
            <person name="Yoshida T."/>
            <person name="Shimamura S."/>
            <person name="Takaki Y."/>
            <person name="Nagai Y."/>
            <person name="Toyoda A."/>
            <person name="Suzuki Y."/>
            <person name="Arimoto A."/>
            <person name="Ishii H."/>
            <person name="Satoh N."/>
            <person name="Nishiyama T."/>
            <person name="Hasebe M."/>
            <person name="Maruyama T."/>
            <person name="Minagawa J."/>
            <person name="Obokata J."/>
            <person name="Shigenobu S."/>
        </authorList>
    </citation>
    <scope>NUCLEOTIDE SEQUENCE [LARGE SCALE GENOMIC DNA]</scope>
</reference>
<dbReference type="InterPro" id="IPR004869">
    <property type="entry name" value="MMPL_dom"/>
</dbReference>
<feature type="transmembrane region" description="Helical" evidence="6">
    <location>
        <begin position="483"/>
        <end position="504"/>
    </location>
</feature>
<dbReference type="InterPro" id="IPR000731">
    <property type="entry name" value="SSD"/>
</dbReference>
<sequence>MWAFGILGLLHFDITILTALIPPLIIVIGIPNCIFLINKYQQEVKKHGNQAKSLQRVITRVGNATLLTNLTTAVGFATFIVTDSDMLKEFGIVASLNIMILFSLSLFIIPAVYSFLPIPKNKHLEHLNRTWMLNIIHWMARIVRHKRVAVYGFSIVLLILSIIGIYKIKTSSSLLDDIPKNAKFTKDVVYFEREFGGIMPLEIVIDTHKKNGILRLSNLERMEKLQNRMTHFFKLSQPFSIVRIAKYFKQTYYNGNQEYYLLPTRQEGRFLFSYAKDFNGKNFGALESFTDTLGQVARITTYLTSDNVNRLDEIEKEINAEVEQLFPKERYDVIITGKALNFFKGTRFLIDNVFTSLILAILLISILMTYMFRSFRMVVISVIPNLLPLIITAGIMGFAGIPLKPSTVLVFGVAFGISVDDTLHFLAKYRQELRQNNWKISRSVFSALKETGFSMFYTSVVLYFGFSIFILSSFGGTKALGGLISTTLLFAMLSNLVLLPSLLLSLEKIIANKSTIRETSIDILAEDEDTVSKT</sequence>
<dbReference type="EMBL" id="BMAT01004790">
    <property type="protein sequence ID" value="GFR80557.1"/>
    <property type="molecule type" value="Genomic_DNA"/>
</dbReference>
<dbReference type="PANTHER" id="PTHR33406">
    <property type="entry name" value="MEMBRANE PROTEIN MJ1562-RELATED"/>
    <property type="match status" value="1"/>
</dbReference>
<evidence type="ECO:0000256" key="4">
    <source>
        <dbReference type="ARBA" id="ARBA00022989"/>
    </source>
</evidence>
<dbReference type="Gene3D" id="1.20.1640.10">
    <property type="entry name" value="Multidrug efflux transporter AcrB transmembrane domain"/>
    <property type="match status" value="2"/>
</dbReference>
<organism evidence="8 9">
    <name type="scientific">Elysia marginata</name>
    <dbReference type="NCBI Taxonomy" id="1093978"/>
    <lineage>
        <taxon>Eukaryota</taxon>
        <taxon>Metazoa</taxon>
        <taxon>Spiralia</taxon>
        <taxon>Lophotrochozoa</taxon>
        <taxon>Mollusca</taxon>
        <taxon>Gastropoda</taxon>
        <taxon>Heterobranchia</taxon>
        <taxon>Euthyneura</taxon>
        <taxon>Panpulmonata</taxon>
        <taxon>Sacoglossa</taxon>
        <taxon>Placobranchoidea</taxon>
        <taxon>Plakobranchidae</taxon>
        <taxon>Elysia</taxon>
    </lineage>
</organism>
<evidence type="ECO:0000256" key="1">
    <source>
        <dbReference type="ARBA" id="ARBA00004651"/>
    </source>
</evidence>
<evidence type="ECO:0000313" key="9">
    <source>
        <dbReference type="Proteomes" id="UP000762676"/>
    </source>
</evidence>
<dbReference type="InterPro" id="IPR050545">
    <property type="entry name" value="Mycobact_MmpL"/>
</dbReference>
<feature type="transmembrane region" description="Helical" evidence="6">
    <location>
        <begin position="407"/>
        <end position="426"/>
    </location>
</feature>
<evidence type="ECO:0000256" key="2">
    <source>
        <dbReference type="ARBA" id="ARBA00022475"/>
    </source>
</evidence>
<dbReference type="PANTHER" id="PTHR33406:SF12">
    <property type="entry name" value="BLR2997 PROTEIN"/>
    <property type="match status" value="1"/>
</dbReference>
<protein>
    <submittedName>
        <fullName evidence="8">Transporter</fullName>
    </submittedName>
</protein>
<feature type="transmembrane region" description="Helical" evidence="6">
    <location>
        <begin position="447"/>
        <end position="471"/>
    </location>
</feature>
<evidence type="ECO:0000256" key="3">
    <source>
        <dbReference type="ARBA" id="ARBA00022692"/>
    </source>
</evidence>
<comment type="caution">
    <text evidence="8">The sequence shown here is derived from an EMBL/GenBank/DDBJ whole genome shotgun (WGS) entry which is preliminary data.</text>
</comment>
<feature type="transmembrane region" description="Helical" evidence="6">
    <location>
        <begin position="353"/>
        <end position="372"/>
    </location>
</feature>
<accession>A0AAV4G4E6</accession>
<feature type="transmembrane region" description="Helical" evidence="6">
    <location>
        <begin position="92"/>
        <end position="116"/>
    </location>
</feature>
<dbReference type="SUPFAM" id="SSF82866">
    <property type="entry name" value="Multidrug efflux transporter AcrB transmembrane domain"/>
    <property type="match status" value="2"/>
</dbReference>
<name>A0AAV4G4E6_9GAST</name>